<dbReference type="Gene3D" id="1.10.287.1490">
    <property type="match status" value="1"/>
</dbReference>
<keyword evidence="2" id="KW-1133">Transmembrane helix</keyword>
<keyword evidence="2" id="KW-0472">Membrane</keyword>
<feature type="region of interest" description="Disordered" evidence="1">
    <location>
        <begin position="1"/>
        <end position="67"/>
    </location>
</feature>
<feature type="compositionally biased region" description="Polar residues" evidence="1">
    <location>
        <begin position="30"/>
        <end position="54"/>
    </location>
</feature>
<keyword evidence="2" id="KW-0812">Transmembrane</keyword>
<dbReference type="EMBL" id="GBEZ01006413">
    <property type="protein sequence ID" value="JAC78985.1"/>
    <property type="molecule type" value="Transcribed_RNA"/>
</dbReference>
<evidence type="ECO:0000313" key="3">
    <source>
        <dbReference type="EMBL" id="JAC78985.1"/>
    </source>
</evidence>
<gene>
    <name evidence="3" type="ORF">TSPGSL018_13823</name>
</gene>
<protein>
    <submittedName>
        <fullName evidence="3">Uncharacterized protein</fullName>
    </submittedName>
</protein>
<reference evidence="3" key="1">
    <citation type="submission" date="2014-05" db="EMBL/GenBank/DDBJ databases">
        <title>The transcriptome of the halophilic microalga Tetraselmis sp. GSL018 isolated from the Great Salt Lake, Utah.</title>
        <authorList>
            <person name="Jinkerson R.E."/>
            <person name="D'Adamo S."/>
            <person name="Posewitz M.C."/>
        </authorList>
    </citation>
    <scope>NUCLEOTIDE SEQUENCE</scope>
    <source>
        <strain evidence="3">GSL018</strain>
    </source>
</reference>
<name>A0A061S7W9_9CHLO</name>
<evidence type="ECO:0000256" key="1">
    <source>
        <dbReference type="SAM" id="MobiDB-lite"/>
    </source>
</evidence>
<sequence length="171" mass="17803">MARKKNRQRVHGDESGATTSTPPPDEPPNFGNSNGVQEATRVQDQLGNGKQSSGGVAGKGPAPLPQAALESEIAAKERELSSLRNEVQALSEEIAVLRSERKDAQGALAAAQQNIESLEGQLQAARDLESVAVGRYEANRGVLALCCAGLAVTTAASALLAFSALRSRRGS</sequence>
<organism evidence="3">
    <name type="scientific">Tetraselmis sp. GSL018</name>
    <dbReference type="NCBI Taxonomy" id="582737"/>
    <lineage>
        <taxon>Eukaryota</taxon>
        <taxon>Viridiplantae</taxon>
        <taxon>Chlorophyta</taxon>
        <taxon>core chlorophytes</taxon>
        <taxon>Chlorodendrophyceae</taxon>
        <taxon>Chlorodendrales</taxon>
        <taxon>Chlorodendraceae</taxon>
        <taxon>Tetraselmis</taxon>
    </lineage>
</organism>
<evidence type="ECO:0000256" key="2">
    <source>
        <dbReference type="SAM" id="Phobius"/>
    </source>
</evidence>
<accession>A0A061S7W9</accession>
<feature type="transmembrane region" description="Helical" evidence="2">
    <location>
        <begin position="142"/>
        <end position="165"/>
    </location>
</feature>
<proteinExistence type="predicted"/>
<dbReference type="AlphaFoldDB" id="A0A061S7W9"/>